<dbReference type="InterPro" id="IPR003594">
    <property type="entry name" value="HATPase_dom"/>
</dbReference>
<accession>A0A1V1NZE1</accession>
<keyword evidence="6" id="KW-0418">Kinase</keyword>
<dbReference type="AlphaFoldDB" id="A0A1V1NZE1"/>
<dbReference type="CDD" id="cd00130">
    <property type="entry name" value="PAS"/>
    <property type="match status" value="2"/>
</dbReference>
<feature type="domain" description="PAS" evidence="10">
    <location>
        <begin position="283"/>
        <end position="353"/>
    </location>
</feature>
<name>A0A1V1NZE1_9BACT</name>
<dbReference type="SUPFAM" id="SSF47384">
    <property type="entry name" value="Homodimeric domain of signal transducing histidine kinase"/>
    <property type="match status" value="1"/>
</dbReference>
<gene>
    <name evidence="11" type="ORF">OMM_04893</name>
</gene>
<dbReference type="InterPro" id="IPR000014">
    <property type="entry name" value="PAS"/>
</dbReference>
<dbReference type="SMART" id="SM00091">
    <property type="entry name" value="PAS"/>
    <property type="match status" value="2"/>
</dbReference>
<evidence type="ECO:0000256" key="6">
    <source>
        <dbReference type="ARBA" id="ARBA00022777"/>
    </source>
</evidence>
<organism evidence="11 12">
    <name type="scientific">Candidatus Magnetoglobus multicellularis str. Araruama</name>
    <dbReference type="NCBI Taxonomy" id="890399"/>
    <lineage>
        <taxon>Bacteria</taxon>
        <taxon>Pseudomonadati</taxon>
        <taxon>Thermodesulfobacteriota</taxon>
        <taxon>Desulfobacteria</taxon>
        <taxon>Desulfobacterales</taxon>
        <taxon>Desulfobacteraceae</taxon>
        <taxon>Candidatus Magnetoglobus</taxon>
    </lineage>
</organism>
<sequence>MNTKVRAIIDASPDMVVMIDKHGRVLDANRMLCKFLDIKRSSLIGKDVFSFLPESVTKGRQKVLNQAVSTQQAVQYFDSYDNAYYKHNIYPIIESNQTVEKVVVYSTDITREKELFTQRKESEDRYRHLFEYTSVPLWERDYSSLIDDLDELYLKYGQSGFSNHLMSNKSVFWELMSRIRTITVNQASVDIFQANNAQIFIEKTSEIIIDQSIPAMLQILDTIAQKKRLVSGEIILQRFDKTQVDMLFQWVVMPGAEHDYSRVLISMIDITTLKETEHSLRTERNFNTAILDNANTLIMVTDWHGKIVRFNRTCQHLIGYPESDILNTSYWELPFAEDSEHSTQKAFELIRDSNYLQSFECIWKVNNNQEYLISWSKTIMGENHGNSRHIVFVGMDITEQRKAENEAKQRQQQLMQADKMVALGTLVSGVAHEINNPTGVISLNAPMLKKSWDAIMSVIQSCENAEDLFESQGVSLKKIEKRIPYLIQQIIGSARRIKQIVTELKDYARQDLTDLNQRIDVNDVVKTAVNLVINKVKKSTHNYSFQYYPNPLIIKGNFQRLEQIVINVLINACEALTDMEQRISVKTYPDENLAWATIQISDQGVGISEQALKTLFDPFFTTKRDNGGTGLGMSVSRGIIEEHGGEINYSSQPGKGTVCRIRIPMGD</sequence>
<dbReference type="Gene3D" id="3.30.565.10">
    <property type="entry name" value="Histidine kinase-like ATPase, C-terminal domain"/>
    <property type="match status" value="1"/>
</dbReference>
<evidence type="ECO:0000256" key="8">
    <source>
        <dbReference type="ARBA" id="ARBA00023012"/>
    </source>
</evidence>
<keyword evidence="7" id="KW-0067">ATP-binding</keyword>
<evidence type="ECO:0000256" key="2">
    <source>
        <dbReference type="ARBA" id="ARBA00012438"/>
    </source>
</evidence>
<dbReference type="EC" id="2.7.13.3" evidence="2"/>
<evidence type="ECO:0000256" key="5">
    <source>
        <dbReference type="ARBA" id="ARBA00022741"/>
    </source>
</evidence>
<evidence type="ECO:0000313" key="11">
    <source>
        <dbReference type="EMBL" id="ETR67886.1"/>
    </source>
</evidence>
<comment type="caution">
    <text evidence="11">The sequence shown here is derived from an EMBL/GenBank/DDBJ whole genome shotgun (WGS) entry which is preliminary data.</text>
</comment>
<dbReference type="Proteomes" id="UP000189670">
    <property type="component" value="Unassembled WGS sequence"/>
</dbReference>
<dbReference type="Pfam" id="PF02518">
    <property type="entry name" value="HATPase_c"/>
    <property type="match status" value="1"/>
</dbReference>
<dbReference type="Gene3D" id="1.10.287.130">
    <property type="match status" value="1"/>
</dbReference>
<evidence type="ECO:0000256" key="7">
    <source>
        <dbReference type="ARBA" id="ARBA00022840"/>
    </source>
</evidence>
<dbReference type="SUPFAM" id="SSF55874">
    <property type="entry name" value="ATPase domain of HSP90 chaperone/DNA topoisomerase II/histidine kinase"/>
    <property type="match status" value="1"/>
</dbReference>
<feature type="domain" description="Histidine kinase" evidence="9">
    <location>
        <begin position="429"/>
        <end position="667"/>
    </location>
</feature>
<dbReference type="InterPro" id="IPR013767">
    <property type="entry name" value="PAS_fold"/>
</dbReference>
<protein>
    <recommendedName>
        <fullName evidence="2">histidine kinase</fullName>
        <ecNumber evidence="2">2.7.13.3</ecNumber>
    </recommendedName>
</protein>
<keyword evidence="4" id="KW-0808">Transferase</keyword>
<dbReference type="InterPro" id="IPR035965">
    <property type="entry name" value="PAS-like_dom_sf"/>
</dbReference>
<feature type="domain" description="PAS" evidence="10">
    <location>
        <begin position="1"/>
        <end position="71"/>
    </location>
</feature>
<proteinExistence type="predicted"/>
<dbReference type="PROSITE" id="PS50109">
    <property type="entry name" value="HIS_KIN"/>
    <property type="match status" value="1"/>
</dbReference>
<dbReference type="NCBIfam" id="TIGR00229">
    <property type="entry name" value="sensory_box"/>
    <property type="match status" value="2"/>
</dbReference>
<dbReference type="InterPro" id="IPR003661">
    <property type="entry name" value="HisK_dim/P_dom"/>
</dbReference>
<evidence type="ECO:0000259" key="10">
    <source>
        <dbReference type="PROSITE" id="PS50112"/>
    </source>
</evidence>
<dbReference type="Pfam" id="PF08448">
    <property type="entry name" value="PAS_4"/>
    <property type="match status" value="1"/>
</dbReference>
<dbReference type="CDD" id="cd00082">
    <property type="entry name" value="HisKA"/>
    <property type="match status" value="1"/>
</dbReference>
<keyword evidence="5" id="KW-0547">Nucleotide-binding</keyword>
<reference evidence="12" key="1">
    <citation type="submission" date="2012-11" db="EMBL/GenBank/DDBJ databases">
        <authorList>
            <person name="Lucero-Rivera Y.E."/>
            <person name="Tovar-Ramirez D."/>
        </authorList>
    </citation>
    <scope>NUCLEOTIDE SEQUENCE [LARGE SCALE GENOMIC DNA]</scope>
    <source>
        <strain evidence="12">Araruama</strain>
    </source>
</reference>
<evidence type="ECO:0000256" key="1">
    <source>
        <dbReference type="ARBA" id="ARBA00000085"/>
    </source>
</evidence>
<dbReference type="PROSITE" id="PS50112">
    <property type="entry name" value="PAS"/>
    <property type="match status" value="2"/>
</dbReference>
<keyword evidence="8" id="KW-0902">Two-component regulatory system</keyword>
<dbReference type="GO" id="GO:0000155">
    <property type="term" value="F:phosphorelay sensor kinase activity"/>
    <property type="evidence" value="ECO:0007669"/>
    <property type="project" value="InterPro"/>
</dbReference>
<dbReference type="InterPro" id="IPR004358">
    <property type="entry name" value="Sig_transdc_His_kin-like_C"/>
</dbReference>
<keyword evidence="3" id="KW-0597">Phosphoprotein</keyword>
<dbReference type="PANTHER" id="PTHR43065:SF42">
    <property type="entry name" value="TWO-COMPONENT SENSOR PPRA"/>
    <property type="match status" value="1"/>
</dbReference>
<evidence type="ECO:0000256" key="3">
    <source>
        <dbReference type="ARBA" id="ARBA00022553"/>
    </source>
</evidence>
<dbReference type="PANTHER" id="PTHR43065">
    <property type="entry name" value="SENSOR HISTIDINE KINASE"/>
    <property type="match status" value="1"/>
</dbReference>
<dbReference type="InterPro" id="IPR013656">
    <property type="entry name" value="PAS_4"/>
</dbReference>
<dbReference type="EMBL" id="ATBP01001170">
    <property type="protein sequence ID" value="ETR67886.1"/>
    <property type="molecule type" value="Genomic_DNA"/>
</dbReference>
<dbReference type="Pfam" id="PF00989">
    <property type="entry name" value="PAS"/>
    <property type="match status" value="1"/>
</dbReference>
<dbReference type="SMART" id="SM00387">
    <property type="entry name" value="HATPase_c"/>
    <property type="match status" value="1"/>
</dbReference>
<evidence type="ECO:0000259" key="9">
    <source>
        <dbReference type="PROSITE" id="PS50109"/>
    </source>
</evidence>
<dbReference type="Gene3D" id="3.30.450.20">
    <property type="entry name" value="PAS domain"/>
    <property type="match status" value="3"/>
</dbReference>
<dbReference type="InterPro" id="IPR005467">
    <property type="entry name" value="His_kinase_dom"/>
</dbReference>
<evidence type="ECO:0000313" key="12">
    <source>
        <dbReference type="Proteomes" id="UP000189670"/>
    </source>
</evidence>
<dbReference type="InterPro" id="IPR036097">
    <property type="entry name" value="HisK_dim/P_sf"/>
</dbReference>
<dbReference type="SUPFAM" id="SSF55785">
    <property type="entry name" value="PYP-like sensor domain (PAS domain)"/>
    <property type="match status" value="3"/>
</dbReference>
<comment type="catalytic activity">
    <reaction evidence="1">
        <text>ATP + protein L-histidine = ADP + protein N-phospho-L-histidine.</text>
        <dbReference type="EC" id="2.7.13.3"/>
    </reaction>
</comment>
<dbReference type="InterPro" id="IPR036890">
    <property type="entry name" value="HATPase_C_sf"/>
</dbReference>
<evidence type="ECO:0000256" key="4">
    <source>
        <dbReference type="ARBA" id="ARBA00022679"/>
    </source>
</evidence>
<dbReference type="PRINTS" id="PR00344">
    <property type="entry name" value="BCTRLSENSOR"/>
</dbReference>